<feature type="region of interest" description="Disordered" evidence="1">
    <location>
        <begin position="175"/>
        <end position="201"/>
    </location>
</feature>
<dbReference type="AlphaFoldDB" id="A0AAD7J899"/>
<gene>
    <name evidence="2" type="ORF">DFH07DRAFT_1023676</name>
</gene>
<proteinExistence type="predicted"/>
<protein>
    <submittedName>
        <fullName evidence="2">Uncharacterized protein</fullName>
    </submittedName>
</protein>
<keyword evidence="3" id="KW-1185">Reference proteome</keyword>
<accession>A0AAD7J899</accession>
<dbReference type="Proteomes" id="UP001215280">
    <property type="component" value="Unassembled WGS sequence"/>
</dbReference>
<comment type="caution">
    <text evidence="2">The sequence shown here is derived from an EMBL/GenBank/DDBJ whole genome shotgun (WGS) entry which is preliminary data.</text>
</comment>
<sequence length="201" mass="23019">MPFKTVQDTRYSRPQAVKISRFQAQAPDGIRFKSLEPIKKNQMIGAQELPVAAIKQKGQNLGLQRTREHRHSWEDDQRISDHASQAAFLKPWGSRWIIRPTQLLRFNPQRTTTPRGANTSGTWREWLRAGRLRKCGTMAGTDTETGTQRQIHGSSCHRVRIFLISGDILPCDFEGGEQERDMSSRNLKNRQAGQLLTRDRA</sequence>
<evidence type="ECO:0000313" key="2">
    <source>
        <dbReference type="EMBL" id="KAJ7759372.1"/>
    </source>
</evidence>
<organism evidence="2 3">
    <name type="scientific">Mycena maculata</name>
    <dbReference type="NCBI Taxonomy" id="230809"/>
    <lineage>
        <taxon>Eukaryota</taxon>
        <taxon>Fungi</taxon>
        <taxon>Dikarya</taxon>
        <taxon>Basidiomycota</taxon>
        <taxon>Agaricomycotina</taxon>
        <taxon>Agaricomycetes</taxon>
        <taxon>Agaricomycetidae</taxon>
        <taxon>Agaricales</taxon>
        <taxon>Marasmiineae</taxon>
        <taxon>Mycenaceae</taxon>
        <taxon>Mycena</taxon>
    </lineage>
</organism>
<name>A0AAD7J899_9AGAR</name>
<evidence type="ECO:0000313" key="3">
    <source>
        <dbReference type="Proteomes" id="UP001215280"/>
    </source>
</evidence>
<evidence type="ECO:0000256" key="1">
    <source>
        <dbReference type="SAM" id="MobiDB-lite"/>
    </source>
</evidence>
<reference evidence="2" key="1">
    <citation type="submission" date="2023-03" db="EMBL/GenBank/DDBJ databases">
        <title>Massive genome expansion in bonnet fungi (Mycena s.s.) driven by repeated elements and novel gene families across ecological guilds.</title>
        <authorList>
            <consortium name="Lawrence Berkeley National Laboratory"/>
            <person name="Harder C.B."/>
            <person name="Miyauchi S."/>
            <person name="Viragh M."/>
            <person name="Kuo A."/>
            <person name="Thoen E."/>
            <person name="Andreopoulos B."/>
            <person name="Lu D."/>
            <person name="Skrede I."/>
            <person name="Drula E."/>
            <person name="Henrissat B."/>
            <person name="Morin E."/>
            <person name="Kohler A."/>
            <person name="Barry K."/>
            <person name="LaButti K."/>
            <person name="Morin E."/>
            <person name="Salamov A."/>
            <person name="Lipzen A."/>
            <person name="Mereny Z."/>
            <person name="Hegedus B."/>
            <person name="Baldrian P."/>
            <person name="Stursova M."/>
            <person name="Weitz H."/>
            <person name="Taylor A."/>
            <person name="Grigoriev I.V."/>
            <person name="Nagy L.G."/>
            <person name="Martin F."/>
            <person name="Kauserud H."/>
        </authorList>
    </citation>
    <scope>NUCLEOTIDE SEQUENCE</scope>
    <source>
        <strain evidence="2">CBHHK188m</strain>
    </source>
</reference>
<feature type="compositionally biased region" description="Polar residues" evidence="1">
    <location>
        <begin position="184"/>
        <end position="194"/>
    </location>
</feature>
<dbReference type="EMBL" id="JARJLG010000052">
    <property type="protein sequence ID" value="KAJ7759372.1"/>
    <property type="molecule type" value="Genomic_DNA"/>
</dbReference>